<protein>
    <submittedName>
        <fullName evidence="3">Transposase</fullName>
    </submittedName>
</protein>
<sequence length="48" mass="5487">MLSFQQRKDELLSALSIANTLSAMINDKRIYRKSFQSSSTAEFESTNQ</sequence>
<name>A0A0R3Q5B8_9BILA</name>
<evidence type="ECO:0000313" key="1">
    <source>
        <dbReference type="EMBL" id="VDO08777.1"/>
    </source>
</evidence>
<accession>A0A0R3Q5B8</accession>
<proteinExistence type="predicted"/>
<reference evidence="3" key="1">
    <citation type="submission" date="2017-02" db="UniProtKB">
        <authorList>
            <consortium name="WormBaseParasite"/>
        </authorList>
    </citation>
    <scope>IDENTIFICATION</scope>
</reference>
<reference evidence="1 2" key="2">
    <citation type="submission" date="2018-11" db="EMBL/GenBank/DDBJ databases">
        <authorList>
            <consortium name="Pathogen Informatics"/>
        </authorList>
    </citation>
    <scope>NUCLEOTIDE SEQUENCE [LARGE SCALE GENOMIC DNA]</scope>
</reference>
<dbReference type="EMBL" id="UZAG01000535">
    <property type="protein sequence ID" value="VDO08777.1"/>
    <property type="molecule type" value="Genomic_DNA"/>
</dbReference>
<dbReference type="Proteomes" id="UP000280834">
    <property type="component" value="Unassembled WGS sequence"/>
</dbReference>
<gene>
    <name evidence="1" type="ORF">BTMF_LOCUS850</name>
</gene>
<evidence type="ECO:0000313" key="2">
    <source>
        <dbReference type="Proteomes" id="UP000280834"/>
    </source>
</evidence>
<dbReference type="WBParaSite" id="BTMF_0000151301-mRNA-1">
    <property type="protein sequence ID" value="BTMF_0000151301-mRNA-1"/>
    <property type="gene ID" value="BTMF_0000151301"/>
</dbReference>
<keyword evidence="2" id="KW-1185">Reference proteome</keyword>
<dbReference type="AlphaFoldDB" id="A0A0R3Q5B8"/>
<evidence type="ECO:0000313" key="3">
    <source>
        <dbReference type="WBParaSite" id="BTMF_0000151301-mRNA-1"/>
    </source>
</evidence>
<organism evidence="3">
    <name type="scientific">Brugia timori</name>
    <dbReference type="NCBI Taxonomy" id="42155"/>
    <lineage>
        <taxon>Eukaryota</taxon>
        <taxon>Metazoa</taxon>
        <taxon>Ecdysozoa</taxon>
        <taxon>Nematoda</taxon>
        <taxon>Chromadorea</taxon>
        <taxon>Rhabditida</taxon>
        <taxon>Spirurina</taxon>
        <taxon>Spiruromorpha</taxon>
        <taxon>Filarioidea</taxon>
        <taxon>Onchocercidae</taxon>
        <taxon>Brugia</taxon>
    </lineage>
</organism>